<keyword evidence="1" id="KW-0812">Transmembrane</keyword>
<reference evidence="3" key="1">
    <citation type="submission" date="2020-09" db="EMBL/GenBank/DDBJ databases">
        <title>Clinical and molecular characterization of Acinetobacter seifertii in Taiwan.</title>
        <authorList>
            <person name="Li L.-H."/>
            <person name="Yang Y.-S."/>
            <person name="Sun J.-R."/>
            <person name="Huang T.-W."/>
            <person name="Huang W.-C."/>
            <person name="Wang Y.-C."/>
            <person name="Kuo T.-H."/>
            <person name="Kuo S.-C."/>
            <person name="Chen T.-L."/>
        </authorList>
    </citation>
    <scope>NUCLEOTIDE SEQUENCE [LARGE SCALE GENOMIC DNA]</scope>
    <source>
        <strain evidence="3">AS39</strain>
    </source>
</reference>
<protein>
    <submittedName>
        <fullName evidence="2">Uncharacterized protein</fullName>
    </submittedName>
</protein>
<name>A0A7H2V913_9GAMM</name>
<feature type="transmembrane region" description="Helical" evidence="1">
    <location>
        <begin position="42"/>
        <end position="62"/>
    </location>
</feature>
<dbReference type="RefSeq" id="WP_191012598.1">
    <property type="nucleotide sequence ID" value="NZ_CP061646.1"/>
</dbReference>
<sequence>MKTFASKNSYTQNSILEHTPIYDMAAYQQRQKQLKYQRIRKNIFDICTFFCALVFTFSILFLGE</sequence>
<organism evidence="2 3">
    <name type="scientific">Acinetobacter seifertii</name>
    <dbReference type="NCBI Taxonomy" id="1530123"/>
    <lineage>
        <taxon>Bacteria</taxon>
        <taxon>Pseudomonadati</taxon>
        <taxon>Pseudomonadota</taxon>
        <taxon>Gammaproteobacteria</taxon>
        <taxon>Moraxellales</taxon>
        <taxon>Moraxellaceae</taxon>
        <taxon>Acinetobacter</taxon>
        <taxon>Acinetobacter calcoaceticus/baumannii complex</taxon>
    </lineage>
</organism>
<evidence type="ECO:0000313" key="2">
    <source>
        <dbReference type="EMBL" id="QNX72846.1"/>
    </source>
</evidence>
<evidence type="ECO:0000256" key="1">
    <source>
        <dbReference type="SAM" id="Phobius"/>
    </source>
</evidence>
<evidence type="ECO:0000313" key="3">
    <source>
        <dbReference type="Proteomes" id="UP000516666"/>
    </source>
</evidence>
<gene>
    <name evidence="2" type="ORF">IC776_02795</name>
</gene>
<dbReference type="Proteomes" id="UP000516666">
    <property type="component" value="Chromosome"/>
</dbReference>
<reference evidence="2 3" key="2">
    <citation type="submission" date="2020-09" db="EMBL/GenBank/DDBJ databases">
        <authorList>
            <person name="Chen F.-J."/>
            <person name="Lee Y.-T."/>
        </authorList>
    </citation>
    <scope>NUCLEOTIDE SEQUENCE [LARGE SCALE GENOMIC DNA]</scope>
    <source>
        <strain evidence="2 3">AS39</strain>
    </source>
</reference>
<keyword evidence="1" id="KW-1133">Transmembrane helix</keyword>
<dbReference type="AlphaFoldDB" id="A0A7H2V913"/>
<proteinExistence type="predicted"/>
<accession>A0A7H2V913</accession>
<keyword evidence="1" id="KW-0472">Membrane</keyword>
<dbReference type="EMBL" id="CP061646">
    <property type="protein sequence ID" value="QNX72846.1"/>
    <property type="molecule type" value="Genomic_DNA"/>
</dbReference>